<name>A0A4D6EI37_9VIRU</name>
<evidence type="ECO:0000256" key="1">
    <source>
        <dbReference type="SAM" id="Phobius"/>
    </source>
</evidence>
<reference evidence="2" key="1">
    <citation type="journal article" date="2019" name="Front. Microbiol.">
        <title>Pandoravirus Celtis Illustrates the Microevolution Processes at Work in the Giant Pandoraviridae Genomes.</title>
        <authorList>
            <person name="Legendre M."/>
            <person name="Alempic J.M."/>
            <person name="Philippe N."/>
            <person name="Lartigue A."/>
            <person name="Jeudy S."/>
            <person name="Poirot O."/>
            <person name="Ta N.T."/>
            <person name="Nin S."/>
            <person name="Coute Y."/>
            <person name="Abergel C."/>
            <person name="Claverie J.M."/>
        </authorList>
    </citation>
    <scope>NUCLEOTIDE SEQUENCE</scope>
</reference>
<protein>
    <submittedName>
        <fullName evidence="2">Uncharacterized protein</fullName>
    </submittedName>
</protein>
<keyword evidence="1" id="KW-0472">Membrane</keyword>
<keyword evidence="1" id="KW-1133">Transmembrane helix</keyword>
<gene>
    <name evidence="2" type="ORF">pclt_cds_555</name>
</gene>
<proteinExistence type="predicted"/>
<sequence>MTQKIKKHKTLKIHNSLSEAFMIFLVCFLVVSFFLLRWPCLATKARPNFGGRQRWPLFLSITRMERRRGAIAGTFQGASNGSIRTGALLAKSSGLNKKIQKKEAMAWTTYFATA</sequence>
<accession>A0A4D6EI37</accession>
<organism evidence="2 3">
    <name type="scientific">Pandoravirus celtis</name>
    <dbReference type="NCBI Taxonomy" id="2568002"/>
    <lineage>
        <taxon>Viruses</taxon>
        <taxon>Pandoravirus</taxon>
    </lineage>
</organism>
<dbReference type="Proteomes" id="UP001237152">
    <property type="component" value="Segment"/>
</dbReference>
<evidence type="ECO:0000313" key="3">
    <source>
        <dbReference type="Proteomes" id="UP001237152"/>
    </source>
</evidence>
<feature type="transmembrane region" description="Helical" evidence="1">
    <location>
        <begin position="20"/>
        <end position="38"/>
    </location>
</feature>
<keyword evidence="1" id="KW-0812">Transmembrane</keyword>
<evidence type="ECO:0000313" key="2">
    <source>
        <dbReference type="EMBL" id="QBZ81148.1"/>
    </source>
</evidence>
<dbReference type="EMBL" id="MK174290">
    <property type="protein sequence ID" value="QBZ81148.1"/>
    <property type="molecule type" value="Genomic_DNA"/>
</dbReference>